<dbReference type="EMBL" id="FNQF01000017">
    <property type="protein sequence ID" value="SEA77040.1"/>
    <property type="molecule type" value="Genomic_DNA"/>
</dbReference>
<dbReference type="AlphaFoldDB" id="A0A1H4DXF2"/>
<organism evidence="1 2">
    <name type="scientific">Psychroflexus halocasei</name>
    <dbReference type="NCBI Taxonomy" id="908615"/>
    <lineage>
        <taxon>Bacteria</taxon>
        <taxon>Pseudomonadati</taxon>
        <taxon>Bacteroidota</taxon>
        <taxon>Flavobacteriia</taxon>
        <taxon>Flavobacteriales</taxon>
        <taxon>Flavobacteriaceae</taxon>
        <taxon>Psychroflexus</taxon>
    </lineage>
</organism>
<name>A0A1H4DXF2_9FLAO</name>
<dbReference type="Proteomes" id="UP000198820">
    <property type="component" value="Unassembled WGS sequence"/>
</dbReference>
<accession>A0A1H4DXF2</accession>
<keyword evidence="2" id="KW-1185">Reference proteome</keyword>
<dbReference type="RefSeq" id="WP_093245946.1">
    <property type="nucleotide sequence ID" value="NZ_FNQF01000017.1"/>
</dbReference>
<sequence length="159" mass="18753">MKDILCFILLLPAITFSQSNKKDLYILFDDCSIHEISQINEDTLIYEVYQIRLGDKIKPKIEFSVSNLGFLQKKIQITGKSYPFLLLTYKNRNNKNPPIEINTDTIKNKMWAENIIYAQNKDFSSFFENFKDVYLVDFNNKSTEFRIAKRINIRFVSSL</sequence>
<reference evidence="1 2" key="1">
    <citation type="submission" date="2016-10" db="EMBL/GenBank/DDBJ databases">
        <authorList>
            <person name="de Groot N.N."/>
        </authorList>
    </citation>
    <scope>NUCLEOTIDE SEQUENCE [LARGE SCALE GENOMIC DNA]</scope>
    <source>
        <strain evidence="1 2">DSM 23581</strain>
    </source>
</reference>
<protein>
    <submittedName>
        <fullName evidence="1">Uncharacterized protein</fullName>
    </submittedName>
</protein>
<evidence type="ECO:0000313" key="1">
    <source>
        <dbReference type="EMBL" id="SEA77040.1"/>
    </source>
</evidence>
<proteinExistence type="predicted"/>
<gene>
    <name evidence="1" type="ORF">SAMN05421540_1171</name>
</gene>
<evidence type="ECO:0000313" key="2">
    <source>
        <dbReference type="Proteomes" id="UP000198820"/>
    </source>
</evidence>